<dbReference type="InterPro" id="IPR039421">
    <property type="entry name" value="Type_1_exporter"/>
</dbReference>
<feature type="transmembrane region" description="Helical" evidence="7">
    <location>
        <begin position="142"/>
        <end position="159"/>
    </location>
</feature>
<dbReference type="SMART" id="SM00382">
    <property type="entry name" value="AAA"/>
    <property type="match status" value="1"/>
</dbReference>
<evidence type="ECO:0000313" key="10">
    <source>
        <dbReference type="EMBL" id="MEQ3353369.1"/>
    </source>
</evidence>
<keyword evidence="5 7" id="KW-1133">Transmembrane helix</keyword>
<feature type="domain" description="ABC transporter" evidence="8">
    <location>
        <begin position="344"/>
        <end position="581"/>
    </location>
</feature>
<dbReference type="Proteomes" id="UP001481872">
    <property type="component" value="Unassembled WGS sequence"/>
</dbReference>
<dbReference type="GO" id="GO:0005524">
    <property type="term" value="F:ATP binding"/>
    <property type="evidence" value="ECO:0007669"/>
    <property type="project" value="UniProtKB-KW"/>
</dbReference>
<evidence type="ECO:0000256" key="4">
    <source>
        <dbReference type="ARBA" id="ARBA00022840"/>
    </source>
</evidence>
<dbReference type="PROSITE" id="PS50893">
    <property type="entry name" value="ABC_TRANSPORTER_2"/>
    <property type="match status" value="1"/>
</dbReference>
<dbReference type="PROSITE" id="PS50929">
    <property type="entry name" value="ABC_TM1F"/>
    <property type="match status" value="1"/>
</dbReference>
<dbReference type="Gene3D" id="3.40.50.300">
    <property type="entry name" value="P-loop containing nucleotide triphosphate hydrolases"/>
    <property type="match status" value="1"/>
</dbReference>
<evidence type="ECO:0000256" key="3">
    <source>
        <dbReference type="ARBA" id="ARBA00022741"/>
    </source>
</evidence>
<keyword evidence="6 7" id="KW-0472">Membrane</keyword>
<protein>
    <submittedName>
        <fullName evidence="10">ABC transporter ATP-binding protein</fullName>
    </submittedName>
</protein>
<evidence type="ECO:0000256" key="5">
    <source>
        <dbReference type="ARBA" id="ARBA00022989"/>
    </source>
</evidence>
<evidence type="ECO:0000256" key="2">
    <source>
        <dbReference type="ARBA" id="ARBA00022692"/>
    </source>
</evidence>
<dbReference type="InterPro" id="IPR027417">
    <property type="entry name" value="P-loop_NTPase"/>
</dbReference>
<dbReference type="CDD" id="cd03228">
    <property type="entry name" value="ABCC_MRP_Like"/>
    <property type="match status" value="1"/>
</dbReference>
<evidence type="ECO:0000313" key="11">
    <source>
        <dbReference type="Proteomes" id="UP001481872"/>
    </source>
</evidence>
<feature type="domain" description="ABC transmembrane type-1" evidence="9">
    <location>
        <begin position="26"/>
        <end position="312"/>
    </location>
</feature>
<dbReference type="PANTHER" id="PTHR24221:SF654">
    <property type="entry name" value="ATP-BINDING CASSETTE SUB-FAMILY B MEMBER 6"/>
    <property type="match status" value="1"/>
</dbReference>
<dbReference type="InterPro" id="IPR011527">
    <property type="entry name" value="ABC1_TM_dom"/>
</dbReference>
<dbReference type="InterPro" id="IPR003439">
    <property type="entry name" value="ABC_transporter-like_ATP-bd"/>
</dbReference>
<organism evidence="10 11">
    <name type="scientific">Aedoeadaptatus acetigenes</name>
    <dbReference type="NCBI Taxonomy" id="2981723"/>
    <lineage>
        <taxon>Bacteria</taxon>
        <taxon>Bacillati</taxon>
        <taxon>Bacillota</taxon>
        <taxon>Tissierellia</taxon>
        <taxon>Tissierellales</taxon>
        <taxon>Peptoniphilaceae</taxon>
        <taxon>Aedoeadaptatus</taxon>
    </lineage>
</organism>
<comment type="caution">
    <text evidence="10">The sequence shown here is derived from an EMBL/GenBank/DDBJ whole genome shotgun (WGS) entry which is preliminary data.</text>
</comment>
<keyword evidence="3" id="KW-0547">Nucleotide-binding</keyword>
<keyword evidence="2 7" id="KW-0812">Transmembrane</keyword>
<comment type="subcellular location">
    <subcellularLocation>
        <location evidence="1">Cell membrane</location>
        <topology evidence="1">Multi-pass membrane protein</topology>
    </subcellularLocation>
</comment>
<sequence length="590" mass="68669">MNIKSSYIKNLFWSIKEIKRFNRNHLILLCINSIAEGILPVLLLATTQNMINKLQQGSRYWTEAFIWLSVVMSIGLFEDILGSFLNLKLEVYEKNFEIYIQKKIFSKISKLKCRDFEKSYVHDMVNRTQYDSNASILENAKIFFSVISLMLSILSYTVILGRYSKLTTIILFVLPCIRFLYEKKYNLEEYNFTKKRTNDMRKTAYLSSLLTDAEYFKELKIFNLFKTLIEEYRNIKKRYVKKLLDLKKKRTIVYTVINSGSVLIEFGVLLRIISKVLRGDILIGKFIMLNGAINNLNQNIISFLSRVSFLYRNAVIIEDLKCFFSMEEESNIDDGIVIEKINKIEFKNVSYRYAVETDYVLKDINITLRRGCRYILIGENGAGKTTLSKIILGLYDDYEGTVYINGIDMKSINILEYRKKVSVLFQDYIKFETTIDNNICYGKIYNKENNVTSSEILEQVDLLTLEPIMNVQLGNQFLGGRQLSIGQWQRVALGRAIAKDADIYLLDEPNASLDVISENKVITSIFKRDDSKIKILICHRFYRFANIADELLFLSEGTIIARGNHSHMLSMCPKYKELYDLQQAMGKEKE</sequence>
<feature type="transmembrane region" description="Helical" evidence="7">
    <location>
        <begin position="65"/>
        <end position="87"/>
    </location>
</feature>
<gene>
    <name evidence="10" type="ORF">AAA081_03510</name>
</gene>
<dbReference type="SUPFAM" id="SSF52540">
    <property type="entry name" value="P-loop containing nucleoside triphosphate hydrolases"/>
    <property type="match status" value="1"/>
</dbReference>
<dbReference type="PANTHER" id="PTHR24221">
    <property type="entry name" value="ATP-BINDING CASSETTE SUB-FAMILY B"/>
    <property type="match status" value="1"/>
</dbReference>
<evidence type="ECO:0000256" key="7">
    <source>
        <dbReference type="SAM" id="Phobius"/>
    </source>
</evidence>
<dbReference type="InterPro" id="IPR036640">
    <property type="entry name" value="ABC1_TM_sf"/>
</dbReference>
<reference evidence="10 11" key="1">
    <citation type="submission" date="2024-04" db="EMBL/GenBank/DDBJ databases">
        <title>Human intestinal bacterial collection.</title>
        <authorList>
            <person name="Pauvert C."/>
            <person name="Hitch T.C.A."/>
            <person name="Clavel T."/>
        </authorList>
    </citation>
    <scope>NUCLEOTIDE SEQUENCE [LARGE SCALE GENOMIC DNA]</scope>
    <source>
        <strain evidence="10 11">CLA-SR-H026</strain>
    </source>
</reference>
<keyword evidence="4 10" id="KW-0067">ATP-binding</keyword>
<dbReference type="EMBL" id="JBBNPS010000006">
    <property type="protein sequence ID" value="MEQ3353369.1"/>
    <property type="molecule type" value="Genomic_DNA"/>
</dbReference>
<dbReference type="SUPFAM" id="SSF90123">
    <property type="entry name" value="ABC transporter transmembrane region"/>
    <property type="match status" value="1"/>
</dbReference>
<name>A0ABV1J5A8_9FIRM</name>
<keyword evidence="11" id="KW-1185">Reference proteome</keyword>
<feature type="transmembrane region" description="Helical" evidence="7">
    <location>
        <begin position="26"/>
        <end position="45"/>
    </location>
</feature>
<evidence type="ECO:0000259" key="9">
    <source>
        <dbReference type="PROSITE" id="PS50929"/>
    </source>
</evidence>
<dbReference type="InterPro" id="IPR003593">
    <property type="entry name" value="AAA+_ATPase"/>
</dbReference>
<proteinExistence type="predicted"/>
<accession>A0ABV1J5A8</accession>
<evidence type="ECO:0000256" key="6">
    <source>
        <dbReference type="ARBA" id="ARBA00023136"/>
    </source>
</evidence>
<evidence type="ECO:0000256" key="1">
    <source>
        <dbReference type="ARBA" id="ARBA00004651"/>
    </source>
</evidence>
<evidence type="ECO:0000259" key="8">
    <source>
        <dbReference type="PROSITE" id="PS50893"/>
    </source>
</evidence>
<dbReference type="Pfam" id="PF00005">
    <property type="entry name" value="ABC_tran"/>
    <property type="match status" value="1"/>
</dbReference>
<dbReference type="RefSeq" id="WP_349053717.1">
    <property type="nucleotide sequence ID" value="NZ_JBBNPS010000006.1"/>
</dbReference>
<dbReference type="Gene3D" id="1.20.1560.10">
    <property type="entry name" value="ABC transporter type 1, transmembrane domain"/>
    <property type="match status" value="1"/>
</dbReference>